<dbReference type="Proteomes" id="UP001604277">
    <property type="component" value="Unassembled WGS sequence"/>
</dbReference>
<feature type="region of interest" description="Disordered" evidence="1">
    <location>
        <begin position="50"/>
        <end position="101"/>
    </location>
</feature>
<feature type="compositionally biased region" description="Basic and acidic residues" evidence="1">
    <location>
        <begin position="50"/>
        <end position="64"/>
    </location>
</feature>
<name>A0ABD1VLJ5_9LAMI</name>
<comment type="caution">
    <text evidence="2">The sequence shown here is derived from an EMBL/GenBank/DDBJ whole genome shotgun (WGS) entry which is preliminary data.</text>
</comment>
<evidence type="ECO:0000313" key="2">
    <source>
        <dbReference type="EMBL" id="KAL2538116.1"/>
    </source>
</evidence>
<proteinExistence type="predicted"/>
<gene>
    <name evidence="2" type="ORF">Fot_19507</name>
</gene>
<dbReference type="AlphaFoldDB" id="A0ABD1VLJ5"/>
<sequence>MTGFYFSNVPKLKIRRGGVVDDIPLPPPVSCVVSILGISVLQAHEAMTIRKEKGSRCPPGRDGRATTVMPEKDIDDAEDPQRARQGPDDPSSGVKDRALND</sequence>
<evidence type="ECO:0000313" key="3">
    <source>
        <dbReference type="Proteomes" id="UP001604277"/>
    </source>
</evidence>
<protein>
    <submittedName>
        <fullName evidence="2">Uncharacterized protein</fullName>
    </submittedName>
</protein>
<organism evidence="2 3">
    <name type="scientific">Forsythia ovata</name>
    <dbReference type="NCBI Taxonomy" id="205694"/>
    <lineage>
        <taxon>Eukaryota</taxon>
        <taxon>Viridiplantae</taxon>
        <taxon>Streptophyta</taxon>
        <taxon>Embryophyta</taxon>
        <taxon>Tracheophyta</taxon>
        <taxon>Spermatophyta</taxon>
        <taxon>Magnoliopsida</taxon>
        <taxon>eudicotyledons</taxon>
        <taxon>Gunneridae</taxon>
        <taxon>Pentapetalae</taxon>
        <taxon>asterids</taxon>
        <taxon>lamiids</taxon>
        <taxon>Lamiales</taxon>
        <taxon>Oleaceae</taxon>
        <taxon>Forsythieae</taxon>
        <taxon>Forsythia</taxon>
    </lineage>
</organism>
<accession>A0ABD1VLJ5</accession>
<evidence type="ECO:0000256" key="1">
    <source>
        <dbReference type="SAM" id="MobiDB-lite"/>
    </source>
</evidence>
<reference evidence="3" key="1">
    <citation type="submission" date="2024-07" db="EMBL/GenBank/DDBJ databases">
        <title>Two chromosome-level genome assemblies of Korean endemic species Abeliophyllum distichum and Forsythia ovata (Oleaceae).</title>
        <authorList>
            <person name="Jang H."/>
        </authorList>
    </citation>
    <scope>NUCLEOTIDE SEQUENCE [LARGE SCALE GENOMIC DNA]</scope>
</reference>
<keyword evidence="3" id="KW-1185">Reference proteome</keyword>
<dbReference type="EMBL" id="JBFOLJ010000005">
    <property type="protein sequence ID" value="KAL2538116.1"/>
    <property type="molecule type" value="Genomic_DNA"/>
</dbReference>